<sequence length="99" mass="10525">MGGATSSQSQPLLSHHRAANHSLSCLTIEKPITASPVSPSSSQSQPLLSHHRAAANHSLSCLTIEQPITASPVSIVLDHRLQQQLEAPGMEISDHIFTT</sequence>
<keyword evidence="2" id="KW-1185">Reference proteome</keyword>
<accession>A0AAV2JJE1</accession>
<name>A0AAV2JJE1_KNICA</name>
<dbReference type="Proteomes" id="UP001497482">
    <property type="component" value="Chromosome 12"/>
</dbReference>
<protein>
    <submittedName>
        <fullName evidence="1">Uncharacterized protein</fullName>
    </submittedName>
</protein>
<evidence type="ECO:0000313" key="2">
    <source>
        <dbReference type="Proteomes" id="UP001497482"/>
    </source>
</evidence>
<gene>
    <name evidence="1" type="ORF">KC01_LOCUS7721</name>
</gene>
<proteinExistence type="predicted"/>
<dbReference type="AlphaFoldDB" id="A0AAV2JJE1"/>
<dbReference type="EMBL" id="OZ035834">
    <property type="protein sequence ID" value="CAL1576278.1"/>
    <property type="molecule type" value="Genomic_DNA"/>
</dbReference>
<reference evidence="1 2" key="1">
    <citation type="submission" date="2024-04" db="EMBL/GenBank/DDBJ databases">
        <authorList>
            <person name="Waldvogel A.-M."/>
            <person name="Schoenle A."/>
        </authorList>
    </citation>
    <scope>NUCLEOTIDE SEQUENCE [LARGE SCALE GENOMIC DNA]</scope>
</reference>
<organism evidence="1 2">
    <name type="scientific">Knipowitschia caucasica</name>
    <name type="common">Caucasian dwarf goby</name>
    <name type="synonym">Pomatoschistus caucasicus</name>
    <dbReference type="NCBI Taxonomy" id="637954"/>
    <lineage>
        <taxon>Eukaryota</taxon>
        <taxon>Metazoa</taxon>
        <taxon>Chordata</taxon>
        <taxon>Craniata</taxon>
        <taxon>Vertebrata</taxon>
        <taxon>Euteleostomi</taxon>
        <taxon>Actinopterygii</taxon>
        <taxon>Neopterygii</taxon>
        <taxon>Teleostei</taxon>
        <taxon>Neoteleostei</taxon>
        <taxon>Acanthomorphata</taxon>
        <taxon>Gobiaria</taxon>
        <taxon>Gobiiformes</taxon>
        <taxon>Gobioidei</taxon>
        <taxon>Gobiidae</taxon>
        <taxon>Gobiinae</taxon>
        <taxon>Knipowitschia</taxon>
    </lineage>
</organism>
<evidence type="ECO:0000313" key="1">
    <source>
        <dbReference type="EMBL" id="CAL1576278.1"/>
    </source>
</evidence>